<dbReference type="Proteomes" id="UP001499938">
    <property type="component" value="Unassembled WGS sequence"/>
</dbReference>
<comment type="similarity">
    <text evidence="1">Belongs to the glycosyl hydrolase 13 family.</text>
</comment>
<feature type="compositionally biased region" description="Polar residues" evidence="2">
    <location>
        <begin position="460"/>
        <end position="474"/>
    </location>
</feature>
<evidence type="ECO:0000259" key="3">
    <source>
        <dbReference type="SMART" id="SM00642"/>
    </source>
</evidence>
<dbReference type="InterPro" id="IPR014756">
    <property type="entry name" value="Ig_E-set"/>
</dbReference>
<evidence type="ECO:0000313" key="5">
    <source>
        <dbReference type="Proteomes" id="UP001499938"/>
    </source>
</evidence>
<evidence type="ECO:0000256" key="2">
    <source>
        <dbReference type="SAM" id="MobiDB-lite"/>
    </source>
</evidence>
<keyword evidence="5" id="KW-1185">Reference proteome</keyword>
<accession>A0ABP4XVD0</accession>
<dbReference type="SUPFAM" id="SSF51011">
    <property type="entry name" value="Glycosyl hydrolase domain"/>
    <property type="match status" value="1"/>
</dbReference>
<dbReference type="InterPro" id="IPR013783">
    <property type="entry name" value="Ig-like_fold"/>
</dbReference>
<feature type="domain" description="Glycosyl hydrolase family 13 catalytic" evidence="3">
    <location>
        <begin position="143"/>
        <end position="549"/>
    </location>
</feature>
<dbReference type="NCBIfam" id="TIGR02100">
    <property type="entry name" value="glgX_debranch"/>
    <property type="match status" value="1"/>
</dbReference>
<dbReference type="InterPro" id="IPR011837">
    <property type="entry name" value="Glycogen_debranch_GlgX"/>
</dbReference>
<dbReference type="SUPFAM" id="SSF81296">
    <property type="entry name" value="E set domains"/>
    <property type="match status" value="1"/>
</dbReference>
<sequence length="674" mass="73852">MSASPRVDTAAPGIHLVPGGADLRIFAGHAERVWMSVGDGAGQVVELDGPQDGGWWSAHLPGVGPGQRYAVHAAGPHTPDAGHLYRQDLPLLDPYARAIDATGHAVVIDPAFDWACDQRPAIAWDETVIYETHVRGLTMRHPQVPIHLRGTYAGLAHPAVIEHLHRIGVTSVELLPVHSFVSEPALLQRGLVNYWGYNSLGFFAPHGRYAAARDPQGVVDEFKTMVRALHEAGLEVLLDVVYNHTAEQGNDGPSLSFRGLDNASYYRLDDFGRTIDMTGCGNTLDTRNLVVRELILDSLRYWVDEMHVDGFRFDLAVALARDSYHDYSPDHPFLAALRDDPVLQRTKLIVEPWDVGMGGWRTGQFPAPYAEWNDRFRDDVRTFWLTDLGAAYGLQPGHGARDLATRMAGSQDLFGGVGRSPLSSINFVAAHDGFTTADLTAYNEKHNEGNGEGNRDGASHNRSWNHSVEGQTGDQSVLTIRRRNMRNLLGTLLTSAGVPMINAGDEFGRSQHGNNNAYCQDNEIGWLGWDWEPWQAELLDSVASLSRIRRENPALRSAHFFTGSPPTDGAAPDVAWFRADGMPLAPERWEDPGLRTLVMALGAPTPSDRDVVVAINGATHDSSITLPWRPDAGHYRLLWDSAEEAFDEANGVVREGGSAYGAAAVSMQVWASLD</sequence>
<comment type="caution">
    <text evidence="4">The sequence shown here is derived from an EMBL/GenBank/DDBJ whole genome shotgun (WGS) entry which is preliminary data.</text>
</comment>
<dbReference type="InterPro" id="IPR006047">
    <property type="entry name" value="GH13_cat_dom"/>
</dbReference>
<protein>
    <submittedName>
        <fullName evidence="4">Glycogen debranching protein GlgX</fullName>
    </submittedName>
</protein>
<dbReference type="Gene3D" id="2.60.40.10">
    <property type="entry name" value="Immunoglobulins"/>
    <property type="match status" value="1"/>
</dbReference>
<dbReference type="PANTHER" id="PTHR43002">
    <property type="entry name" value="GLYCOGEN DEBRANCHING ENZYME"/>
    <property type="match status" value="1"/>
</dbReference>
<evidence type="ECO:0000313" key="4">
    <source>
        <dbReference type="EMBL" id="GAA1795625.1"/>
    </source>
</evidence>
<dbReference type="InterPro" id="IPR017853">
    <property type="entry name" value="GH"/>
</dbReference>
<proteinExistence type="inferred from homology"/>
<name>A0ABP4XVD0_9MICO</name>
<gene>
    <name evidence="4" type="primary">glgX_2</name>
    <name evidence="4" type="ORF">GCM10009811_19930</name>
</gene>
<evidence type="ECO:0000256" key="1">
    <source>
        <dbReference type="ARBA" id="ARBA00008061"/>
    </source>
</evidence>
<dbReference type="EMBL" id="BAAAPO010000032">
    <property type="protein sequence ID" value="GAA1795625.1"/>
    <property type="molecule type" value="Genomic_DNA"/>
</dbReference>
<dbReference type="Gene3D" id="3.20.20.80">
    <property type="entry name" value="Glycosidases"/>
    <property type="match status" value="1"/>
</dbReference>
<dbReference type="Gene3D" id="2.60.40.1180">
    <property type="entry name" value="Golgi alpha-mannosidase II"/>
    <property type="match status" value="1"/>
</dbReference>
<dbReference type="InterPro" id="IPR044505">
    <property type="entry name" value="GlgX_Isoamylase_N_E_set"/>
</dbReference>
<reference evidence="5" key="1">
    <citation type="journal article" date="2019" name="Int. J. Syst. Evol. Microbiol.">
        <title>The Global Catalogue of Microorganisms (GCM) 10K type strain sequencing project: providing services to taxonomists for standard genome sequencing and annotation.</title>
        <authorList>
            <consortium name="The Broad Institute Genomics Platform"/>
            <consortium name="The Broad Institute Genome Sequencing Center for Infectious Disease"/>
            <person name="Wu L."/>
            <person name="Ma J."/>
        </authorList>
    </citation>
    <scope>NUCLEOTIDE SEQUENCE [LARGE SCALE GENOMIC DNA]</scope>
    <source>
        <strain evidence="5">JCM 15592</strain>
    </source>
</reference>
<dbReference type="CDD" id="cd11326">
    <property type="entry name" value="AmyAc_Glg_debranch"/>
    <property type="match status" value="1"/>
</dbReference>
<dbReference type="InterPro" id="IPR013780">
    <property type="entry name" value="Glyco_hydro_b"/>
</dbReference>
<dbReference type="SMART" id="SM00642">
    <property type="entry name" value="Aamy"/>
    <property type="match status" value="1"/>
</dbReference>
<organism evidence="4 5">
    <name type="scientific">Nostocoides veronense</name>
    <dbReference type="NCBI Taxonomy" id="330836"/>
    <lineage>
        <taxon>Bacteria</taxon>
        <taxon>Bacillati</taxon>
        <taxon>Actinomycetota</taxon>
        <taxon>Actinomycetes</taxon>
        <taxon>Micrococcales</taxon>
        <taxon>Intrasporangiaceae</taxon>
        <taxon>Nostocoides</taxon>
    </lineage>
</organism>
<feature type="compositionally biased region" description="Basic and acidic residues" evidence="2">
    <location>
        <begin position="444"/>
        <end position="459"/>
    </location>
</feature>
<dbReference type="CDD" id="cd02856">
    <property type="entry name" value="E_set_GDE_Isoamylase_N"/>
    <property type="match status" value="1"/>
</dbReference>
<dbReference type="RefSeq" id="WP_344084380.1">
    <property type="nucleotide sequence ID" value="NZ_BAAAPO010000032.1"/>
</dbReference>
<dbReference type="SUPFAM" id="SSF51445">
    <property type="entry name" value="(Trans)glycosidases"/>
    <property type="match status" value="1"/>
</dbReference>
<feature type="region of interest" description="Disordered" evidence="2">
    <location>
        <begin position="444"/>
        <end position="474"/>
    </location>
</feature>